<evidence type="ECO:0000313" key="4">
    <source>
        <dbReference type="Proteomes" id="UP001183648"/>
    </source>
</evidence>
<organism evidence="3 4">
    <name type="scientific">Nocardioides marmoribigeumensis</name>
    <dbReference type="NCBI Taxonomy" id="433649"/>
    <lineage>
        <taxon>Bacteria</taxon>
        <taxon>Bacillati</taxon>
        <taxon>Actinomycetota</taxon>
        <taxon>Actinomycetes</taxon>
        <taxon>Propionibacteriales</taxon>
        <taxon>Nocardioidaceae</taxon>
        <taxon>Nocardioides</taxon>
    </lineage>
</organism>
<keyword evidence="4" id="KW-1185">Reference proteome</keyword>
<evidence type="ECO:0000259" key="2">
    <source>
        <dbReference type="PROSITE" id="PS51786"/>
    </source>
</evidence>
<feature type="domain" description="Lon proteolytic" evidence="2">
    <location>
        <begin position="244"/>
        <end position="345"/>
    </location>
</feature>
<evidence type="ECO:0000313" key="3">
    <source>
        <dbReference type="EMBL" id="MDR7363114.1"/>
    </source>
</evidence>
<name>A0ABU2BXJ9_9ACTN</name>
<sequence length="359" mass="37636">MNRRSIATVTAVAAVVVLAVGIVRSPMPYVTMQPGPTVDVLGTYRGEPIVEVDGTRSYPPDGNLRLVTVSESTPDHSVLLPEALQAWFDKDAALIPRDAVYPDDATSESERALSSAQMVTSQDTAVAAALRRLGYHLRTFPEVIGLSPGGPSAGKLELRDRLRSIAGKPTPTLRSVFEALKGVEPGATVTVVVDRGSFADPTRKRLRITTVRDPDPANGGRALIGIFPGTGYRFPFKVSVGIDEGIGGPSAGLMFSLAIYDTLTPGDLTGGEDVAGTGTISDRGVVGAIGGIQQKIVGAQRDGATLFLVPPDNCADALGAPVDDQDIRLVKAPTLKSAINSLTAYAKDPDADLPRCTHD</sequence>
<comment type="caution">
    <text evidence="3">The sequence shown here is derived from an EMBL/GenBank/DDBJ whole genome shotgun (WGS) entry which is preliminary data.</text>
</comment>
<dbReference type="Pfam" id="PF05362">
    <property type="entry name" value="Lon_C"/>
    <property type="match status" value="1"/>
</dbReference>
<reference evidence="3 4" key="1">
    <citation type="submission" date="2023-07" db="EMBL/GenBank/DDBJ databases">
        <title>Sequencing the genomes of 1000 actinobacteria strains.</title>
        <authorList>
            <person name="Klenk H.-P."/>
        </authorList>
    </citation>
    <scope>NUCLEOTIDE SEQUENCE [LARGE SCALE GENOMIC DNA]</scope>
    <source>
        <strain evidence="3 4">DSM 19426</strain>
    </source>
</reference>
<feature type="active site" evidence="1">
    <location>
        <position position="295"/>
    </location>
</feature>
<comment type="catalytic activity">
    <reaction evidence="1">
        <text>Hydrolysis of proteins in presence of ATP.</text>
        <dbReference type="EC" id="3.4.21.53"/>
    </reaction>
</comment>
<dbReference type="EMBL" id="JAVDYG010000001">
    <property type="protein sequence ID" value="MDR7363114.1"/>
    <property type="molecule type" value="Genomic_DNA"/>
</dbReference>
<gene>
    <name evidence="3" type="ORF">J2S63_002667</name>
</gene>
<keyword evidence="1" id="KW-0720">Serine protease</keyword>
<evidence type="ECO:0000256" key="1">
    <source>
        <dbReference type="PROSITE-ProRule" id="PRU01122"/>
    </source>
</evidence>
<comment type="similarity">
    <text evidence="1">Belongs to the peptidase S16 family.</text>
</comment>
<dbReference type="SUPFAM" id="SSF50156">
    <property type="entry name" value="PDZ domain-like"/>
    <property type="match status" value="1"/>
</dbReference>
<dbReference type="InterPro" id="IPR014721">
    <property type="entry name" value="Ribsml_uS5_D2-typ_fold_subgr"/>
</dbReference>
<dbReference type="PROSITE" id="PS51786">
    <property type="entry name" value="LON_PROTEOLYTIC"/>
    <property type="match status" value="1"/>
</dbReference>
<dbReference type="RefSeq" id="WP_310303078.1">
    <property type="nucleotide sequence ID" value="NZ_BAAAPS010000010.1"/>
</dbReference>
<keyword evidence="1" id="KW-0378">Hydrolase</keyword>
<dbReference type="Proteomes" id="UP001183648">
    <property type="component" value="Unassembled WGS sequence"/>
</dbReference>
<dbReference type="InterPro" id="IPR020568">
    <property type="entry name" value="Ribosomal_Su5_D2-typ_SF"/>
</dbReference>
<dbReference type="InterPro" id="IPR008269">
    <property type="entry name" value="Lon_proteolytic"/>
</dbReference>
<dbReference type="InterPro" id="IPR036034">
    <property type="entry name" value="PDZ_sf"/>
</dbReference>
<feature type="active site" evidence="1">
    <location>
        <position position="250"/>
    </location>
</feature>
<dbReference type="Gene3D" id="3.30.230.10">
    <property type="match status" value="1"/>
</dbReference>
<protein>
    <recommendedName>
        <fullName evidence="1">endopeptidase La</fullName>
        <ecNumber evidence="1">3.4.21.53</ecNumber>
    </recommendedName>
</protein>
<keyword evidence="1" id="KW-0645">Protease</keyword>
<accession>A0ABU2BXJ9</accession>
<dbReference type="EC" id="3.4.21.53" evidence="1"/>
<dbReference type="InterPro" id="IPR027065">
    <property type="entry name" value="Lon_Prtase"/>
</dbReference>
<dbReference type="PANTHER" id="PTHR10046">
    <property type="entry name" value="ATP DEPENDENT LON PROTEASE FAMILY MEMBER"/>
    <property type="match status" value="1"/>
</dbReference>
<dbReference type="Gene3D" id="2.30.42.10">
    <property type="match status" value="1"/>
</dbReference>
<proteinExistence type="inferred from homology"/>
<dbReference type="SUPFAM" id="SSF54211">
    <property type="entry name" value="Ribosomal protein S5 domain 2-like"/>
    <property type="match status" value="1"/>
</dbReference>